<evidence type="ECO:0000313" key="1">
    <source>
        <dbReference type="EMBL" id="SVA09498.1"/>
    </source>
</evidence>
<dbReference type="EMBL" id="UINC01003818">
    <property type="protein sequence ID" value="SVA09498.1"/>
    <property type="molecule type" value="Genomic_DNA"/>
</dbReference>
<organism evidence="1">
    <name type="scientific">marine metagenome</name>
    <dbReference type="NCBI Taxonomy" id="408172"/>
    <lineage>
        <taxon>unclassified sequences</taxon>
        <taxon>metagenomes</taxon>
        <taxon>ecological metagenomes</taxon>
    </lineage>
</organism>
<accession>A0A381T1S0</accession>
<sequence>MSRLYLIIISLFIFSCSVWEYDDLSNPIDPQTPNTYLSLTASDTVFASVDSITGQPIYAITETPDPEFVWDTLTHAFTTITTSKQELHWWGEDEDGEIIGYYYKWNVDSIWSYTTNESGLFYVPIRSDLDVFSFEIKAVDNDTLIDPTPATIVLPIRNSKPIIDFRFRSNPSVDDIGGDTSITFPTRTFVWDVQDQDGVETIIDIFYTLDDTCSTCWTQLSAEAYSSITLSELEPGNHTFYVKARDIAGAESDIIQFPDHNNPSEPHYWKVLPVQGEVLLIDDFVQDSQNNAQQWYRSVLDTALGNSNYSVWEIGRELPYSNTDLSATLNYFNHVIWNSSYTGSETYLDASSNIYNFIAAGGNIFLNLTELKDSTFVFFPLDTLFTLNPQGRIFSGRTLVSQVSSSLDLTISSLIAVRVKGFVPNSSQFASIQTLYIMDEPGDGDGWTGTPTVCSMGQFQVSPTQLSGKVVLMSIPMHNGSQPLLDGNGSGGKFISYLLKVGFQ</sequence>
<proteinExistence type="predicted"/>
<reference evidence="1" key="1">
    <citation type="submission" date="2018-05" db="EMBL/GenBank/DDBJ databases">
        <authorList>
            <person name="Lanie J.A."/>
            <person name="Ng W.-L."/>
            <person name="Kazmierczak K.M."/>
            <person name="Andrzejewski T.M."/>
            <person name="Davidsen T.M."/>
            <person name="Wayne K.J."/>
            <person name="Tettelin H."/>
            <person name="Glass J.I."/>
            <person name="Rusch D."/>
            <person name="Podicherti R."/>
            <person name="Tsui H.-C.T."/>
            <person name="Winkler M.E."/>
        </authorList>
    </citation>
    <scope>NUCLEOTIDE SEQUENCE</scope>
</reference>
<name>A0A381T1S0_9ZZZZ</name>
<gene>
    <name evidence="1" type="ORF">METZ01_LOCUS62352</name>
</gene>
<dbReference type="AlphaFoldDB" id="A0A381T1S0"/>
<protein>
    <submittedName>
        <fullName evidence="1">Uncharacterized protein</fullName>
    </submittedName>
</protein>